<evidence type="ECO:0000313" key="9">
    <source>
        <dbReference type="Proteomes" id="UP000327044"/>
    </source>
</evidence>
<dbReference type="GO" id="GO:0008654">
    <property type="term" value="P:phospholipid biosynthetic process"/>
    <property type="evidence" value="ECO:0007669"/>
    <property type="project" value="TreeGrafter"/>
</dbReference>
<dbReference type="GO" id="GO:0008611">
    <property type="term" value="P:ether lipid biosynthetic process"/>
    <property type="evidence" value="ECO:0007669"/>
    <property type="project" value="TreeGrafter"/>
</dbReference>
<dbReference type="InterPro" id="IPR002123">
    <property type="entry name" value="Plipid/glycerol_acylTrfase"/>
</dbReference>
<dbReference type="Pfam" id="PF19277">
    <property type="entry name" value="GPAT_C"/>
    <property type="match status" value="1"/>
</dbReference>
<dbReference type="Proteomes" id="UP000327044">
    <property type="component" value="Unassembled WGS sequence"/>
</dbReference>
<accession>A0A5N4B4P7</accession>
<dbReference type="CDD" id="cd07993">
    <property type="entry name" value="LPLAT_DHAPAT-like"/>
    <property type="match status" value="1"/>
</dbReference>
<keyword evidence="4" id="KW-0472">Membrane</keyword>
<sequence>MTSKYLQSFKDILTDRRTEYSNFMWISRHLDPKAAYERLIKPTPNFHKEEVLRSVKIQEIIDRISRETGLQKGKLANNVWTILNEIGFNKRLSIIRWLGFLLTKIGLQVYSGIKVNEEKLLKIKEQMGNKPVVFLPTHRSYADFIVMSYLCFTYNIEIPAIAAGMDFYSMWVMGSVLRDTGAFFMRRSFNNDHLYWDTFRQYIHQIITEGDLPLEFFVEGTRSRSGKFLVPKLGLLSMVLKPFFTAGIPDILFIPINISYDRVLEEKLFAYELLGVPKPKESTSGFFKSLSIMKENYGNLYVDFGDPISGREFFGGVVNRALHNIRPIHLQEFTEQEKSLTAKLANEIVINQQKCSVITTFNIIALALTNNYAMGCKGMKVEDLVEDVSWINDYLIHFGAHTELDSVDIQSGLKVHKHLIEITSEKTVKLVDHCVALKSIDSSKLRGHALSQDTMNSILPFVMLQLYVNPALHYISQSAMIIIILQHHKLINKDNLFTQYTFLQTLFSHEFVSCNTGSNSKFEELLQDLANVALIHCDSSGYYLSDSNKLQMFLRNNFTPFLFTYYTICNLLLQSDGMVNEKTAAATVQSQIEKLIAVRKCFIHPYCLNLDTIANAFSSLTSMEIIRKEKVDDDTFWNVNMEQLINLCCKIEVYLDAELRVDKLQPSRTVLLSSKL</sequence>
<name>A0A5N4B4P7_PHOPY</name>
<evidence type="ECO:0000256" key="1">
    <source>
        <dbReference type="ARBA" id="ARBA00004184"/>
    </source>
</evidence>
<dbReference type="SUPFAM" id="SSF69593">
    <property type="entry name" value="Glycerol-3-phosphate (1)-acyltransferase"/>
    <property type="match status" value="1"/>
</dbReference>
<dbReference type="GO" id="GO:0019432">
    <property type="term" value="P:triglyceride biosynthetic process"/>
    <property type="evidence" value="ECO:0007669"/>
    <property type="project" value="TreeGrafter"/>
</dbReference>
<evidence type="ECO:0000256" key="5">
    <source>
        <dbReference type="ARBA" id="ARBA00023315"/>
    </source>
</evidence>
<dbReference type="SMART" id="SM00563">
    <property type="entry name" value="PlsC"/>
    <property type="match status" value="1"/>
</dbReference>
<keyword evidence="9" id="KW-1185">Reference proteome</keyword>
<dbReference type="EMBL" id="VVIM01000001">
    <property type="protein sequence ID" value="KAB0804330.1"/>
    <property type="molecule type" value="Genomic_DNA"/>
</dbReference>
<comment type="similarity">
    <text evidence="2 6">Belongs to the GPAT/DAPAT family.</text>
</comment>
<organism evidence="8 9">
    <name type="scientific">Photinus pyralis</name>
    <name type="common">Common eastern firefly</name>
    <name type="synonym">Lampyris pyralis</name>
    <dbReference type="NCBI Taxonomy" id="7054"/>
    <lineage>
        <taxon>Eukaryota</taxon>
        <taxon>Metazoa</taxon>
        <taxon>Ecdysozoa</taxon>
        <taxon>Arthropoda</taxon>
        <taxon>Hexapoda</taxon>
        <taxon>Insecta</taxon>
        <taxon>Pterygota</taxon>
        <taxon>Neoptera</taxon>
        <taxon>Endopterygota</taxon>
        <taxon>Coleoptera</taxon>
        <taxon>Polyphaga</taxon>
        <taxon>Elateriformia</taxon>
        <taxon>Elateroidea</taxon>
        <taxon>Lampyridae</taxon>
        <taxon>Lampyrinae</taxon>
        <taxon>Photinus</taxon>
    </lineage>
</organism>
<keyword evidence="3 6" id="KW-0808">Transferase</keyword>
<dbReference type="InterPro" id="IPR022284">
    <property type="entry name" value="GPAT/DHAPAT"/>
</dbReference>
<protein>
    <recommendedName>
        <fullName evidence="7">Phospholipid/glycerol acyltransferase domain-containing protein</fullName>
    </recommendedName>
</protein>
<gene>
    <name evidence="8" type="ORF">PPYR_01300</name>
</gene>
<dbReference type="InterPro" id="IPR045520">
    <property type="entry name" value="GPAT/DHAPAT_C"/>
</dbReference>
<dbReference type="GO" id="GO:0005778">
    <property type="term" value="C:peroxisomal membrane"/>
    <property type="evidence" value="ECO:0007669"/>
    <property type="project" value="TreeGrafter"/>
</dbReference>
<dbReference type="InParanoid" id="A0A5N4B4P7"/>
<comment type="subcellular location">
    <subcellularLocation>
        <location evidence="1">Endomembrane system</location>
        <topology evidence="1">Peripheral membrane protein</topology>
    </subcellularLocation>
</comment>
<dbReference type="PIRSF" id="PIRSF000437">
    <property type="entry name" value="GPAT_DHAPAT"/>
    <property type="match status" value="1"/>
</dbReference>
<dbReference type="GO" id="GO:0031966">
    <property type="term" value="C:mitochondrial membrane"/>
    <property type="evidence" value="ECO:0007669"/>
    <property type="project" value="TreeGrafter"/>
</dbReference>
<dbReference type="PANTHER" id="PTHR12563">
    <property type="entry name" value="GLYCEROL-3-PHOSPHATE ACYLTRANSFERASE"/>
    <property type="match status" value="1"/>
</dbReference>
<dbReference type="InterPro" id="IPR041728">
    <property type="entry name" value="GPAT/DHAPAT_LPLAT"/>
</dbReference>
<dbReference type="Pfam" id="PF01553">
    <property type="entry name" value="Acyltransferase"/>
    <property type="match status" value="1"/>
</dbReference>
<dbReference type="GO" id="GO:0012505">
    <property type="term" value="C:endomembrane system"/>
    <property type="evidence" value="ECO:0007669"/>
    <property type="project" value="UniProtKB-SubCell"/>
</dbReference>
<dbReference type="GO" id="GO:0016287">
    <property type="term" value="F:glycerone-phosphate O-acyltransferase activity"/>
    <property type="evidence" value="ECO:0007669"/>
    <property type="project" value="TreeGrafter"/>
</dbReference>
<evidence type="ECO:0000256" key="4">
    <source>
        <dbReference type="ARBA" id="ARBA00023136"/>
    </source>
</evidence>
<dbReference type="PANTHER" id="PTHR12563:SF17">
    <property type="entry name" value="DIHYDROXYACETONE PHOSPHATE ACYLTRANSFERASE"/>
    <property type="match status" value="1"/>
</dbReference>
<dbReference type="GO" id="GO:0004366">
    <property type="term" value="F:glycerol-3-phosphate O-acyltransferase activity"/>
    <property type="evidence" value="ECO:0007669"/>
    <property type="project" value="TreeGrafter"/>
</dbReference>
<evidence type="ECO:0000256" key="3">
    <source>
        <dbReference type="ARBA" id="ARBA00022679"/>
    </source>
</evidence>
<dbReference type="AlphaFoldDB" id="A0A5N4B4P7"/>
<reference evidence="8 9" key="1">
    <citation type="journal article" date="2018" name="Elife">
        <title>Firefly genomes illuminate parallel origins of bioluminescence in beetles.</title>
        <authorList>
            <person name="Fallon T.R."/>
            <person name="Lower S.E."/>
            <person name="Chang C.H."/>
            <person name="Bessho-Uehara M."/>
            <person name="Martin G.J."/>
            <person name="Bewick A.J."/>
            <person name="Behringer M."/>
            <person name="Debat H.J."/>
            <person name="Wong I."/>
            <person name="Day J.C."/>
            <person name="Suvorov A."/>
            <person name="Silva C.J."/>
            <person name="Stanger-Hall K.F."/>
            <person name="Hall D.W."/>
            <person name="Schmitz R.J."/>
            <person name="Nelson D.R."/>
            <person name="Lewis S.M."/>
            <person name="Shigenobu S."/>
            <person name="Bybee S.M."/>
            <person name="Larracuente A.M."/>
            <person name="Oba Y."/>
            <person name="Weng J.K."/>
        </authorList>
    </citation>
    <scope>NUCLEOTIDE SEQUENCE [LARGE SCALE GENOMIC DNA]</scope>
    <source>
        <strain evidence="8">1611_PpyrPB1</strain>
        <tissue evidence="8">Whole body</tissue>
    </source>
</reference>
<evidence type="ECO:0000259" key="7">
    <source>
        <dbReference type="SMART" id="SM00563"/>
    </source>
</evidence>
<evidence type="ECO:0000256" key="6">
    <source>
        <dbReference type="PIRNR" id="PIRNR000437"/>
    </source>
</evidence>
<feature type="domain" description="Phospholipid/glycerol acyltransferase" evidence="7">
    <location>
        <begin position="132"/>
        <end position="261"/>
    </location>
</feature>
<dbReference type="OrthoDB" id="10255570at2759"/>
<keyword evidence="5 6" id="KW-0012">Acyltransferase</keyword>
<evidence type="ECO:0000256" key="2">
    <source>
        <dbReference type="ARBA" id="ARBA00007937"/>
    </source>
</evidence>
<dbReference type="FunCoup" id="A0A5N4B4P7">
    <property type="interactions" value="1405"/>
</dbReference>
<proteinExistence type="inferred from homology"/>
<evidence type="ECO:0000313" key="8">
    <source>
        <dbReference type="EMBL" id="KAB0804330.1"/>
    </source>
</evidence>
<comment type="caution">
    <text evidence="8">The sequence shown here is derived from an EMBL/GenBank/DDBJ whole genome shotgun (WGS) entry which is preliminary data.</text>
</comment>
<dbReference type="GO" id="GO:0006631">
    <property type="term" value="P:fatty acid metabolic process"/>
    <property type="evidence" value="ECO:0007669"/>
    <property type="project" value="TreeGrafter"/>
</dbReference>